<proteinExistence type="predicted"/>
<comment type="caution">
    <text evidence="1">The sequence shown here is derived from an EMBL/GenBank/DDBJ whole genome shotgun (WGS) entry which is preliminary data.</text>
</comment>
<evidence type="ECO:0000313" key="2">
    <source>
        <dbReference type="Proteomes" id="UP001165079"/>
    </source>
</evidence>
<gene>
    <name evidence="1" type="ORF">Afil01_61930</name>
</gene>
<reference evidence="1" key="1">
    <citation type="submission" date="2023-03" db="EMBL/GenBank/DDBJ databases">
        <title>Actinorhabdospora filicis NBRC 111898.</title>
        <authorList>
            <person name="Ichikawa N."/>
            <person name="Sato H."/>
            <person name="Tonouchi N."/>
        </authorList>
    </citation>
    <scope>NUCLEOTIDE SEQUENCE</scope>
    <source>
        <strain evidence="1">NBRC 111898</strain>
    </source>
</reference>
<keyword evidence="2" id="KW-1185">Reference proteome</keyword>
<sequence length="176" mass="19982">MTFSITDRVVSLIEAPDIERGEPGRIIAVKNRRFPVDTEYQVEFRSFVHRWMTANHLGAIPDDVAYPAPSLLIRPLLSIGGCDVAMLLALHVYHRCAELVPMSRDEVMRVVTTFLWDHGRGAFDDFYVEFTPSEAAPFIQWAVGEVRRHFPHLDDAELADLLASYGPEATTENPKW</sequence>
<dbReference type="AlphaFoldDB" id="A0A9W6SV95"/>
<dbReference type="EMBL" id="BSTX01000005">
    <property type="protein sequence ID" value="GLZ81386.1"/>
    <property type="molecule type" value="Genomic_DNA"/>
</dbReference>
<dbReference type="RefSeq" id="WP_285666836.1">
    <property type="nucleotide sequence ID" value="NZ_BSTX01000005.1"/>
</dbReference>
<protein>
    <submittedName>
        <fullName evidence="1">Uncharacterized protein</fullName>
    </submittedName>
</protein>
<organism evidence="1 2">
    <name type="scientific">Actinorhabdospora filicis</name>
    <dbReference type="NCBI Taxonomy" id="1785913"/>
    <lineage>
        <taxon>Bacteria</taxon>
        <taxon>Bacillati</taxon>
        <taxon>Actinomycetota</taxon>
        <taxon>Actinomycetes</taxon>
        <taxon>Micromonosporales</taxon>
        <taxon>Micromonosporaceae</taxon>
        <taxon>Actinorhabdospora</taxon>
    </lineage>
</organism>
<name>A0A9W6SV95_9ACTN</name>
<accession>A0A9W6SV95</accession>
<evidence type="ECO:0000313" key="1">
    <source>
        <dbReference type="EMBL" id="GLZ81386.1"/>
    </source>
</evidence>
<dbReference type="Proteomes" id="UP001165079">
    <property type="component" value="Unassembled WGS sequence"/>
</dbReference>